<gene>
    <name evidence="1" type="ORF">T05_2417</name>
</gene>
<evidence type="ECO:0000313" key="1">
    <source>
        <dbReference type="EMBL" id="KRX39308.1"/>
    </source>
</evidence>
<proteinExistence type="predicted"/>
<organism evidence="1 2">
    <name type="scientific">Trichinella murrelli</name>
    <dbReference type="NCBI Taxonomy" id="144512"/>
    <lineage>
        <taxon>Eukaryota</taxon>
        <taxon>Metazoa</taxon>
        <taxon>Ecdysozoa</taxon>
        <taxon>Nematoda</taxon>
        <taxon>Enoplea</taxon>
        <taxon>Dorylaimia</taxon>
        <taxon>Trichinellida</taxon>
        <taxon>Trichinellidae</taxon>
        <taxon>Trichinella</taxon>
    </lineage>
</organism>
<protein>
    <submittedName>
        <fullName evidence="1">Uncharacterized protein</fullName>
    </submittedName>
</protein>
<evidence type="ECO:0000313" key="2">
    <source>
        <dbReference type="Proteomes" id="UP000055048"/>
    </source>
</evidence>
<dbReference type="EMBL" id="JYDJ01000236">
    <property type="protein sequence ID" value="KRX39308.1"/>
    <property type="molecule type" value="Genomic_DNA"/>
</dbReference>
<dbReference type="AlphaFoldDB" id="A0A0V0TJU6"/>
<accession>A0A0V0TJU6</accession>
<dbReference type="Proteomes" id="UP000055048">
    <property type="component" value="Unassembled WGS sequence"/>
</dbReference>
<comment type="caution">
    <text evidence="1">The sequence shown here is derived from an EMBL/GenBank/DDBJ whole genome shotgun (WGS) entry which is preliminary data.</text>
</comment>
<reference evidence="1 2" key="1">
    <citation type="submission" date="2015-01" db="EMBL/GenBank/DDBJ databases">
        <title>Evolution of Trichinella species and genotypes.</title>
        <authorList>
            <person name="Korhonen P.K."/>
            <person name="Edoardo P."/>
            <person name="Giuseppe L.R."/>
            <person name="Gasser R.B."/>
        </authorList>
    </citation>
    <scope>NUCLEOTIDE SEQUENCE [LARGE SCALE GENOMIC DNA]</scope>
    <source>
        <strain evidence="1">ISS417</strain>
    </source>
</reference>
<name>A0A0V0TJU6_9BILA</name>
<keyword evidence="2" id="KW-1185">Reference proteome</keyword>
<sequence>MLYSPYLRVVLNRHGDLYVCESQSKYKKEPKKHSTTVIVDVVLLGLKLGRSFNTSLWLFYCFVNFHFLSQQSVSLVKRDSQVRIEFQMFHLSTKPHLQQWVIDGDEAAASASAAVAVAAFKMLLILKQLFSFKATLQLTTEDQTSGFAAAAVANDDDLNAQT</sequence>